<proteinExistence type="predicted"/>
<dbReference type="EMBL" id="NDIQ01000021">
    <property type="protein sequence ID" value="PRT55124.1"/>
    <property type="molecule type" value="Genomic_DNA"/>
</dbReference>
<accession>A0A2T0FJD8</accession>
<protein>
    <submittedName>
        <fullName evidence="2">Uncharacterized protein</fullName>
    </submittedName>
</protein>
<reference evidence="2 3" key="1">
    <citation type="submission" date="2017-04" db="EMBL/GenBank/DDBJ databases">
        <title>Genome sequencing of [Candida] sorbophila.</title>
        <authorList>
            <person name="Ahn J.O."/>
        </authorList>
    </citation>
    <scope>NUCLEOTIDE SEQUENCE [LARGE SCALE GENOMIC DNA]</scope>
    <source>
        <strain evidence="2 3">DS02</strain>
    </source>
</reference>
<sequence>MDFESRFSSPKRGLDEAFDDDLPAPMSTPPSLSSPGPQISRPASPSKRTRSIAPPVHIGPIAFNARGELEPKYAPPNSCSRPGVHRLLPPEASVRLHLAVPAPRTLTCNVQTVLAAAERKYILIFTNDLSDIAAICERLLTLPDIVSLGVLVSNSPAMIPLSVPMLEDSKGILARECRVLDPLGGGRVAADCLVMVRDGEVQATVLLGRPFDDIVRQIQGFASI</sequence>
<dbReference type="Proteomes" id="UP000238350">
    <property type="component" value="Unassembled WGS sequence"/>
</dbReference>
<comment type="caution">
    <text evidence="2">The sequence shown here is derived from an EMBL/GenBank/DDBJ whole genome shotgun (WGS) entry which is preliminary data.</text>
</comment>
<evidence type="ECO:0000256" key="1">
    <source>
        <dbReference type="SAM" id="MobiDB-lite"/>
    </source>
</evidence>
<feature type="compositionally biased region" description="Polar residues" evidence="1">
    <location>
        <begin position="29"/>
        <end position="43"/>
    </location>
</feature>
<dbReference type="AlphaFoldDB" id="A0A2T0FJD8"/>
<name>A0A2T0FJD8_9ASCO</name>
<keyword evidence="3" id="KW-1185">Reference proteome</keyword>
<evidence type="ECO:0000313" key="2">
    <source>
        <dbReference type="EMBL" id="PRT55124.1"/>
    </source>
</evidence>
<gene>
    <name evidence="2" type="ORF">B9G98_02744</name>
</gene>
<dbReference type="GeneID" id="36516492"/>
<feature type="region of interest" description="Disordered" evidence="1">
    <location>
        <begin position="1"/>
        <end position="54"/>
    </location>
</feature>
<dbReference type="RefSeq" id="XP_024665069.1">
    <property type="nucleotide sequence ID" value="XM_024809301.1"/>
</dbReference>
<organism evidence="2 3">
    <name type="scientific">Wickerhamiella sorbophila</name>
    <dbReference type="NCBI Taxonomy" id="45607"/>
    <lineage>
        <taxon>Eukaryota</taxon>
        <taxon>Fungi</taxon>
        <taxon>Dikarya</taxon>
        <taxon>Ascomycota</taxon>
        <taxon>Saccharomycotina</taxon>
        <taxon>Dipodascomycetes</taxon>
        <taxon>Dipodascales</taxon>
        <taxon>Trichomonascaceae</taxon>
        <taxon>Wickerhamiella</taxon>
    </lineage>
</organism>
<evidence type="ECO:0000313" key="3">
    <source>
        <dbReference type="Proteomes" id="UP000238350"/>
    </source>
</evidence>